<protein>
    <submittedName>
        <fullName evidence="1">Uncharacterized protein</fullName>
    </submittedName>
</protein>
<keyword evidence="2" id="KW-1185">Reference proteome</keyword>
<dbReference type="RefSeq" id="XP_007863726.1">
    <property type="nucleotide sequence ID" value="XM_007865535.1"/>
</dbReference>
<dbReference type="OrthoDB" id="250836at2759"/>
<dbReference type="Proteomes" id="UP000030669">
    <property type="component" value="Unassembled WGS sequence"/>
</dbReference>
<dbReference type="AlphaFoldDB" id="S7QFH7"/>
<reference evidence="1 2" key="1">
    <citation type="journal article" date="2012" name="Science">
        <title>The Paleozoic origin of enzymatic lignin decomposition reconstructed from 31 fungal genomes.</title>
        <authorList>
            <person name="Floudas D."/>
            <person name="Binder M."/>
            <person name="Riley R."/>
            <person name="Barry K."/>
            <person name="Blanchette R.A."/>
            <person name="Henrissat B."/>
            <person name="Martinez A.T."/>
            <person name="Otillar R."/>
            <person name="Spatafora J.W."/>
            <person name="Yadav J.S."/>
            <person name="Aerts A."/>
            <person name="Benoit I."/>
            <person name="Boyd A."/>
            <person name="Carlson A."/>
            <person name="Copeland A."/>
            <person name="Coutinho P.M."/>
            <person name="de Vries R.P."/>
            <person name="Ferreira P."/>
            <person name="Findley K."/>
            <person name="Foster B."/>
            <person name="Gaskell J."/>
            <person name="Glotzer D."/>
            <person name="Gorecki P."/>
            <person name="Heitman J."/>
            <person name="Hesse C."/>
            <person name="Hori C."/>
            <person name="Igarashi K."/>
            <person name="Jurgens J.A."/>
            <person name="Kallen N."/>
            <person name="Kersten P."/>
            <person name="Kohler A."/>
            <person name="Kuees U."/>
            <person name="Kumar T.K.A."/>
            <person name="Kuo A."/>
            <person name="LaButti K."/>
            <person name="Larrondo L.F."/>
            <person name="Lindquist E."/>
            <person name="Ling A."/>
            <person name="Lombard V."/>
            <person name="Lucas S."/>
            <person name="Lundell T."/>
            <person name="Martin R."/>
            <person name="McLaughlin D.J."/>
            <person name="Morgenstern I."/>
            <person name="Morin E."/>
            <person name="Murat C."/>
            <person name="Nagy L.G."/>
            <person name="Nolan M."/>
            <person name="Ohm R.A."/>
            <person name="Patyshakuliyeva A."/>
            <person name="Rokas A."/>
            <person name="Ruiz-Duenas F.J."/>
            <person name="Sabat G."/>
            <person name="Salamov A."/>
            <person name="Samejima M."/>
            <person name="Schmutz J."/>
            <person name="Slot J.C."/>
            <person name="St John F."/>
            <person name="Stenlid J."/>
            <person name="Sun H."/>
            <person name="Sun S."/>
            <person name="Syed K."/>
            <person name="Tsang A."/>
            <person name="Wiebenga A."/>
            <person name="Young D."/>
            <person name="Pisabarro A."/>
            <person name="Eastwood D.C."/>
            <person name="Martin F."/>
            <person name="Cullen D."/>
            <person name="Grigoriev I.V."/>
            <person name="Hibbett D.S."/>
        </authorList>
    </citation>
    <scope>NUCLEOTIDE SEQUENCE [LARGE SCALE GENOMIC DNA]</scope>
    <source>
        <strain evidence="1 2">ATCC 11539</strain>
    </source>
</reference>
<evidence type="ECO:0000313" key="2">
    <source>
        <dbReference type="Proteomes" id="UP000030669"/>
    </source>
</evidence>
<sequence length="133" mass="15110">MATICKKPLHKEEWGCKFSHDLLEMGRLKGLLGDIEVLREPLEYLTLEYVGSFEAFGHHESWGEGWRMTVRARELHGLFNEISPPIVIEAENVNEVINKVEDELLWNGYSTGRAEHMVSGRLTTAFCGVLPVV</sequence>
<name>S7QFH7_GLOTA</name>
<dbReference type="GeneID" id="19301479"/>
<organism evidence="1 2">
    <name type="scientific">Gloeophyllum trabeum (strain ATCC 11539 / FP-39264 / Madison 617)</name>
    <name type="common">Brown rot fungus</name>
    <dbReference type="NCBI Taxonomy" id="670483"/>
    <lineage>
        <taxon>Eukaryota</taxon>
        <taxon>Fungi</taxon>
        <taxon>Dikarya</taxon>
        <taxon>Basidiomycota</taxon>
        <taxon>Agaricomycotina</taxon>
        <taxon>Agaricomycetes</taxon>
        <taxon>Gloeophyllales</taxon>
        <taxon>Gloeophyllaceae</taxon>
        <taxon>Gloeophyllum</taxon>
    </lineage>
</organism>
<dbReference type="HOGENOM" id="CLU_1906937_0_0_1"/>
<evidence type="ECO:0000313" key="1">
    <source>
        <dbReference type="EMBL" id="EPQ58586.1"/>
    </source>
</evidence>
<proteinExistence type="predicted"/>
<gene>
    <name evidence="1" type="ORF">GLOTRDRAFT_127083</name>
</gene>
<dbReference type="KEGG" id="gtr:GLOTRDRAFT_127083"/>
<accession>S7QFH7</accession>
<dbReference type="EMBL" id="KB469298">
    <property type="protein sequence ID" value="EPQ58586.1"/>
    <property type="molecule type" value="Genomic_DNA"/>
</dbReference>